<name>A0A0D2K9V0_9EURO</name>
<dbReference type="InterPro" id="IPR023696">
    <property type="entry name" value="Ureohydrolase_dom_sf"/>
</dbReference>
<protein>
    <recommendedName>
        <fullName evidence="7">Arginase</fullName>
    </recommendedName>
</protein>
<dbReference type="Gene3D" id="3.40.800.10">
    <property type="entry name" value="Ureohydrolase domain"/>
    <property type="match status" value="1"/>
</dbReference>
<dbReference type="AlphaFoldDB" id="A0A0D2K9V0"/>
<dbReference type="VEuPathDB" id="FungiDB:Z520_11022"/>
<dbReference type="RefSeq" id="XP_016627291.1">
    <property type="nucleotide sequence ID" value="XM_016781513.1"/>
</dbReference>
<evidence type="ECO:0008006" key="7">
    <source>
        <dbReference type="Google" id="ProtNLM"/>
    </source>
</evidence>
<evidence type="ECO:0000256" key="1">
    <source>
        <dbReference type="ARBA" id="ARBA00022723"/>
    </source>
</evidence>
<dbReference type="PANTHER" id="PTHR43782">
    <property type="entry name" value="ARGINASE"/>
    <property type="match status" value="1"/>
</dbReference>
<dbReference type="Pfam" id="PF00491">
    <property type="entry name" value="Arginase"/>
    <property type="match status" value="1"/>
</dbReference>
<evidence type="ECO:0000256" key="2">
    <source>
        <dbReference type="ARBA" id="ARBA00022801"/>
    </source>
</evidence>
<dbReference type="InterPro" id="IPR006035">
    <property type="entry name" value="Ureohydrolase"/>
</dbReference>
<dbReference type="OrthoDB" id="9992747at2759"/>
<accession>A0A0D2K9V0</accession>
<dbReference type="EMBL" id="KN848096">
    <property type="protein sequence ID" value="KIX93168.1"/>
    <property type="molecule type" value="Genomic_DNA"/>
</dbReference>
<gene>
    <name evidence="5" type="ORF">Z520_11022</name>
</gene>
<dbReference type="STRING" id="1442371.A0A0D2K9V0"/>
<dbReference type="GO" id="GO:0004053">
    <property type="term" value="F:arginase activity"/>
    <property type="evidence" value="ECO:0007669"/>
    <property type="project" value="TreeGrafter"/>
</dbReference>
<evidence type="ECO:0000256" key="4">
    <source>
        <dbReference type="PROSITE-ProRule" id="PRU00742"/>
    </source>
</evidence>
<dbReference type="GeneID" id="27716768"/>
<dbReference type="PANTHER" id="PTHR43782:SF3">
    <property type="entry name" value="ARGINASE"/>
    <property type="match status" value="1"/>
</dbReference>
<keyword evidence="1" id="KW-0479">Metal-binding</keyword>
<evidence type="ECO:0000256" key="3">
    <source>
        <dbReference type="ARBA" id="ARBA00023211"/>
    </source>
</evidence>
<evidence type="ECO:0000313" key="6">
    <source>
        <dbReference type="Proteomes" id="UP000053411"/>
    </source>
</evidence>
<dbReference type="GO" id="GO:0030145">
    <property type="term" value="F:manganese ion binding"/>
    <property type="evidence" value="ECO:0007669"/>
    <property type="project" value="TreeGrafter"/>
</dbReference>
<organism evidence="5 6">
    <name type="scientific">Fonsecaea multimorphosa CBS 102226</name>
    <dbReference type="NCBI Taxonomy" id="1442371"/>
    <lineage>
        <taxon>Eukaryota</taxon>
        <taxon>Fungi</taxon>
        <taxon>Dikarya</taxon>
        <taxon>Ascomycota</taxon>
        <taxon>Pezizomycotina</taxon>
        <taxon>Eurotiomycetes</taxon>
        <taxon>Chaetothyriomycetidae</taxon>
        <taxon>Chaetothyriales</taxon>
        <taxon>Herpotrichiellaceae</taxon>
        <taxon>Fonsecaea</taxon>
    </lineage>
</organism>
<reference evidence="5 6" key="1">
    <citation type="submission" date="2015-01" db="EMBL/GenBank/DDBJ databases">
        <title>The Genome Sequence of Fonsecaea multimorphosa CBS 102226.</title>
        <authorList>
            <consortium name="The Broad Institute Genomics Platform"/>
            <person name="Cuomo C."/>
            <person name="de Hoog S."/>
            <person name="Gorbushina A."/>
            <person name="Stielow B."/>
            <person name="Teixiera M."/>
            <person name="Abouelleil A."/>
            <person name="Chapman S.B."/>
            <person name="Priest M."/>
            <person name="Young S.K."/>
            <person name="Wortman J."/>
            <person name="Nusbaum C."/>
            <person name="Birren B."/>
        </authorList>
    </citation>
    <scope>NUCLEOTIDE SEQUENCE [LARGE SCALE GENOMIC DNA]</scope>
    <source>
        <strain evidence="5 6">CBS 102226</strain>
    </source>
</reference>
<keyword evidence="3" id="KW-0464">Manganese</keyword>
<dbReference type="GO" id="GO:0005737">
    <property type="term" value="C:cytoplasm"/>
    <property type="evidence" value="ECO:0007669"/>
    <property type="project" value="TreeGrafter"/>
</dbReference>
<keyword evidence="2" id="KW-0378">Hydrolase</keyword>
<sequence length="330" mass="35578">MGFRAVRIINIPSDIGSVYSGKSRAPTAFKAAGLQEKLETTGWQVAESTALSNGPSEWTPSGRAPNGARNEAATVAACEEVRQAIGKDIIGNDESRFADGFQLILGGECLYCPSIMSAYWHHLEGTGLRIGLVYMDADCDLYTPTEPNSSGNIAGMTLTHLTFREGALKSMQKFSRADGSAVVDNTNIVLFGLNIDSAANKRDHLGYLFDNNFRVFTSRAVEVAAQEQAEAALKWLGDRVDYIILHLDVDVIDPGVFPLGNVPSWTGLGFEAAMAAAKTFLRSEKTIALSIAEVNPDHDPGLKMTMQLVDQIVDGMNERMTSGAQNLGVQ</sequence>
<dbReference type="Proteomes" id="UP000053411">
    <property type="component" value="Unassembled WGS sequence"/>
</dbReference>
<proteinExistence type="inferred from homology"/>
<dbReference type="SUPFAM" id="SSF52768">
    <property type="entry name" value="Arginase/deacetylase"/>
    <property type="match status" value="1"/>
</dbReference>
<keyword evidence="6" id="KW-1185">Reference proteome</keyword>
<dbReference type="PROSITE" id="PS51409">
    <property type="entry name" value="ARGINASE_2"/>
    <property type="match status" value="1"/>
</dbReference>
<evidence type="ECO:0000313" key="5">
    <source>
        <dbReference type="EMBL" id="KIX93168.1"/>
    </source>
</evidence>
<comment type="similarity">
    <text evidence="4">Belongs to the arginase family.</text>
</comment>